<name>A0ABV7FBM0_9BURK</name>
<organism evidence="1 2">
    <name type="scientific">Undibacterium arcticum</name>
    <dbReference type="NCBI Taxonomy" id="1762892"/>
    <lineage>
        <taxon>Bacteria</taxon>
        <taxon>Pseudomonadati</taxon>
        <taxon>Pseudomonadota</taxon>
        <taxon>Betaproteobacteria</taxon>
        <taxon>Burkholderiales</taxon>
        <taxon>Oxalobacteraceae</taxon>
        <taxon>Undibacterium</taxon>
    </lineage>
</organism>
<proteinExistence type="predicted"/>
<dbReference type="Proteomes" id="UP001595530">
    <property type="component" value="Unassembled WGS sequence"/>
</dbReference>
<evidence type="ECO:0000313" key="2">
    <source>
        <dbReference type="Proteomes" id="UP001595530"/>
    </source>
</evidence>
<dbReference type="RefSeq" id="WP_390323063.1">
    <property type="nucleotide sequence ID" value="NZ_JBHRTP010000122.1"/>
</dbReference>
<dbReference type="EMBL" id="JBHRTP010000122">
    <property type="protein sequence ID" value="MFC3111416.1"/>
    <property type="molecule type" value="Genomic_DNA"/>
</dbReference>
<protein>
    <submittedName>
        <fullName evidence="1">Uncharacterized protein</fullName>
    </submittedName>
</protein>
<accession>A0ABV7FBM0</accession>
<comment type="caution">
    <text evidence="1">The sequence shown here is derived from an EMBL/GenBank/DDBJ whole genome shotgun (WGS) entry which is preliminary data.</text>
</comment>
<evidence type="ECO:0000313" key="1">
    <source>
        <dbReference type="EMBL" id="MFC3111416.1"/>
    </source>
</evidence>
<reference evidence="2" key="1">
    <citation type="journal article" date="2019" name="Int. J. Syst. Evol. Microbiol.">
        <title>The Global Catalogue of Microorganisms (GCM) 10K type strain sequencing project: providing services to taxonomists for standard genome sequencing and annotation.</title>
        <authorList>
            <consortium name="The Broad Institute Genomics Platform"/>
            <consortium name="The Broad Institute Genome Sequencing Center for Infectious Disease"/>
            <person name="Wu L."/>
            <person name="Ma J."/>
        </authorList>
    </citation>
    <scope>NUCLEOTIDE SEQUENCE [LARGE SCALE GENOMIC DNA]</scope>
    <source>
        <strain evidence="2">KCTC 42986</strain>
    </source>
</reference>
<keyword evidence="2" id="KW-1185">Reference proteome</keyword>
<sequence length="65" mass="6887">MAGPTKIKKAATSADGLPESVTLASPYGYDPEIEGQSIKMWAAGQVVTDPAEIKDLVERQAPLED</sequence>
<gene>
    <name evidence="1" type="ORF">ACFOFO_26330</name>
</gene>